<dbReference type="Pfam" id="PF00635">
    <property type="entry name" value="Motile_Sperm"/>
    <property type="match status" value="1"/>
</dbReference>
<dbReference type="GO" id="GO:0005737">
    <property type="term" value="C:cytoplasm"/>
    <property type="evidence" value="ECO:0007669"/>
    <property type="project" value="TreeGrafter"/>
</dbReference>
<keyword evidence="2" id="KW-0812">Transmembrane</keyword>
<gene>
    <name evidence="8" type="primary">MOSPD3</name>
</gene>
<comment type="subcellular location">
    <subcellularLocation>
        <location evidence="1">Membrane</location>
        <topology evidence="1">Multi-pass membrane protein</topology>
    </subcellularLocation>
</comment>
<dbReference type="SUPFAM" id="SSF49354">
    <property type="entry name" value="PapD-like"/>
    <property type="match status" value="1"/>
</dbReference>
<dbReference type="GO" id="GO:0007507">
    <property type="term" value="P:heart development"/>
    <property type="evidence" value="ECO:0007669"/>
    <property type="project" value="Ensembl"/>
</dbReference>
<evidence type="ECO:0000256" key="6">
    <source>
        <dbReference type="SAM" id="MobiDB-lite"/>
    </source>
</evidence>
<feature type="region of interest" description="Disordered" evidence="6">
    <location>
        <begin position="188"/>
        <end position="216"/>
    </location>
</feature>
<evidence type="ECO:0000259" key="7">
    <source>
        <dbReference type="Pfam" id="PF00635"/>
    </source>
</evidence>
<dbReference type="FunFam" id="2.60.40.10:FF:000676">
    <property type="entry name" value="motile sperm domain-containing protein 3"/>
    <property type="match status" value="1"/>
</dbReference>
<evidence type="ECO:0000256" key="4">
    <source>
        <dbReference type="ARBA" id="ARBA00023136"/>
    </source>
</evidence>
<evidence type="ECO:0000256" key="1">
    <source>
        <dbReference type="ARBA" id="ARBA00004141"/>
    </source>
</evidence>
<dbReference type="InterPro" id="IPR039283">
    <property type="entry name" value="MOSPD1/3"/>
</dbReference>
<dbReference type="GO" id="GO:0016020">
    <property type="term" value="C:membrane"/>
    <property type="evidence" value="ECO:0007669"/>
    <property type="project" value="UniProtKB-SubCell"/>
</dbReference>
<reference evidence="8" key="1">
    <citation type="submission" date="2019-05" db="EMBL/GenBank/DDBJ databases">
        <authorList>
            <person name="Zhang S."/>
            <person name="Liu J."/>
        </authorList>
    </citation>
    <scope>NUCLEOTIDE SEQUENCE [LARGE SCALE GENOMIC DNA]</scope>
</reference>
<evidence type="ECO:0000256" key="5">
    <source>
        <dbReference type="ARBA" id="ARBA00070425"/>
    </source>
</evidence>
<organism evidence="8 9">
    <name type="scientific">Bos mutus grunniens</name>
    <name type="common">Wild yak</name>
    <name type="synonym">Bos grunniens</name>
    <dbReference type="NCBI Taxonomy" id="30521"/>
    <lineage>
        <taxon>Eukaryota</taxon>
        <taxon>Metazoa</taxon>
        <taxon>Chordata</taxon>
        <taxon>Craniata</taxon>
        <taxon>Vertebrata</taxon>
        <taxon>Euteleostomi</taxon>
        <taxon>Mammalia</taxon>
        <taxon>Eutheria</taxon>
        <taxon>Laurasiatheria</taxon>
        <taxon>Artiodactyla</taxon>
        <taxon>Ruminantia</taxon>
        <taxon>Pecora</taxon>
        <taxon>Bovidae</taxon>
        <taxon>Bovinae</taxon>
        <taxon>Bos</taxon>
    </lineage>
</organism>
<reference evidence="8" key="3">
    <citation type="submission" date="2025-09" db="UniProtKB">
        <authorList>
            <consortium name="Ensembl"/>
        </authorList>
    </citation>
    <scope>IDENTIFICATION</scope>
</reference>
<evidence type="ECO:0000256" key="3">
    <source>
        <dbReference type="ARBA" id="ARBA00022989"/>
    </source>
</evidence>
<dbReference type="AlphaFoldDB" id="A0A8B9Y764"/>
<dbReference type="InterPro" id="IPR013783">
    <property type="entry name" value="Ig-like_fold"/>
</dbReference>
<dbReference type="Proteomes" id="UP000694520">
    <property type="component" value="Chromosome 26"/>
</dbReference>
<evidence type="ECO:0000313" key="9">
    <source>
        <dbReference type="Proteomes" id="UP000694520"/>
    </source>
</evidence>
<keyword evidence="9" id="KW-1185">Reference proteome</keyword>
<name>A0A8B9Y764_BOSMU</name>
<dbReference type="Gene3D" id="2.60.40.10">
    <property type="entry name" value="Immunoglobulins"/>
    <property type="match status" value="1"/>
</dbReference>
<dbReference type="InterPro" id="IPR008962">
    <property type="entry name" value="PapD-like_sf"/>
</dbReference>
<keyword evidence="3" id="KW-1133">Transmembrane helix</keyword>
<dbReference type="PANTHER" id="PTHR34441:SF4">
    <property type="entry name" value="MOTILE SPERM DOMAIN-CONTAINING PROTEIN 3"/>
    <property type="match status" value="1"/>
</dbReference>
<dbReference type="InterPro" id="IPR000535">
    <property type="entry name" value="MSP_dom"/>
</dbReference>
<evidence type="ECO:0000256" key="2">
    <source>
        <dbReference type="ARBA" id="ARBA00022692"/>
    </source>
</evidence>
<dbReference type="Ensembl" id="ENSBGRT00000037633.1">
    <property type="protein sequence ID" value="ENSBGRP00000032538.1"/>
    <property type="gene ID" value="ENSBGRG00000020361.1"/>
</dbReference>
<proteinExistence type="predicted"/>
<reference evidence="8" key="2">
    <citation type="submission" date="2025-08" db="UniProtKB">
        <authorList>
            <consortium name="Ensembl"/>
        </authorList>
    </citation>
    <scope>IDENTIFICATION</scope>
</reference>
<feature type="domain" description="MSP" evidence="7">
    <location>
        <begin position="89"/>
        <end position="164"/>
    </location>
</feature>
<sequence length="269" mass="29447">GDPGRCWGRRVWGTWAWSAGGALSSGVLRRRRRRNHPTPCFTVSSRSLRPSHPSALYSRPRPLSSALGCSTAQSLHAPWGAPGPGAVFRADQRSGPRQLLTLYNPTGAVLRFRVLCTAPAKYTVFDAEGYVKPQSCIDIVIRHVAPHPRNYDVQDRFRIELSEEGTEGRVVGRKDITSVLRAPAYPLELQGQSDPTPHPEPHSWTASSTAQPFPENPHPQLATSSFLLFLLMGTVSVAFLLLPLQDELGSQLPQILHVSLGQKLVAATP</sequence>
<dbReference type="GeneTree" id="ENSGT00940000162123"/>
<protein>
    <recommendedName>
        <fullName evidence="5">Motile sperm domain-containing protein 3</fullName>
    </recommendedName>
</protein>
<evidence type="ECO:0000313" key="8">
    <source>
        <dbReference type="Ensembl" id="ENSBGRP00000032538.1"/>
    </source>
</evidence>
<keyword evidence="4" id="KW-0472">Membrane</keyword>
<accession>A0A8B9Y764</accession>
<dbReference type="PANTHER" id="PTHR34441">
    <property type="entry name" value="MOTILE SPERM DOMAIN-CONTAINING PROTEIN 1"/>
    <property type="match status" value="1"/>
</dbReference>